<dbReference type="Pfam" id="PF25780">
    <property type="entry name" value="TPR_IPO5"/>
    <property type="match status" value="1"/>
</dbReference>
<protein>
    <recommendedName>
        <fullName evidence="10">Importin N-terminal domain-containing protein</fullName>
    </recommendedName>
</protein>
<name>A0A7R9EHI5_9NEOP</name>
<evidence type="ECO:0000256" key="5">
    <source>
        <dbReference type="ARBA" id="ARBA00022737"/>
    </source>
</evidence>
<gene>
    <name evidence="11" type="ORF">TMSB3V08_LOCUS9984</name>
</gene>
<keyword evidence="7" id="KW-0539">Nucleus</keyword>
<dbReference type="Pfam" id="PF02985">
    <property type="entry name" value="HEAT"/>
    <property type="match status" value="1"/>
</dbReference>
<dbReference type="InterPro" id="IPR000357">
    <property type="entry name" value="HEAT"/>
</dbReference>
<sequence length="1164" mass="130216">MRPPMRGTQELREAFKNVDVIPALCNVIGVSQNPQIRQYAAVLLRKRLNKAKHWTKLSINVRNGIKEGILQALINEPEKFVKNAIAQFIGTIVKHEFPNKTWPEVLQFIQQMINSDNMTDKELGMYTLSMITEISSDQFLPHASSLVYMLANTLNQLENLSSPLSYYTLLTMIHIVPLVEGDQALANLFTQLMPRVMDAVRALVQTDEDKAVEVMELFDDLVESVISVIVPHIKPLVEMCLMFAANKDLGDPIRVKALGFIGWIARSKKKAIVKHKLVQPIVDVLFLLMSVPPDNEEMEEYFIDDESSTPMTCATQTLDILALHLPPDKLFQPLLQYVEPSLQGDDVYKQKASYLTMAVLAEGCAEHIRTKYLESFLQCICKGIRAPIGVVRNAALFALGQFSEHLQPEISHYASELLPVLFDYLSQLCSQLQNNGKEPPGVDRMFYALEMFCENLGDELLPYLPTLMERIFTALSPTNSVHLRELALSAVGATANAAKEGMVPYFPRVIEYLKTYLAHDQTDETMCLQVQAVDTLGVLARTVGSETFLPLAKESIQLGLKLVSGTDDPDLRKSVYGLFGSISTVLKEDMSSVLPTIVELMLGSLRSSDGIVAHFKEEENNAFPVYDDLSDTPDEEDIENESEGEEEDEDITGILACSWLHGLKGATLVLDWLAHDPELRVQILVGSIEGYSVENAYVDEKEEACLALKELSEHTGAAFLPYLEKCFEEVFKLITYPQDEIRKAVLDTLLQFCISFSKITTDEGKIALLKALALLIPKCSELIRMDEERGVVMAALDVYCDLLTEVKRPVLEGEGHRDAIINCIKDVMTYKTECQDKEDEGSDDPEAEQDEMLIECAGNILPSLGKAMTPNDFAIYFGNLLPFAHTFEWKGSRKPRCTRPGSNPISLSPTILVQHESNKLDRAATEPSRIYSLNKKQCTVSQRSFSVGTLSECMEPLGPRVAQFVPQLLPLFLQLAKDESDEVRNNAIFGVGEMVLHGKEALYPIVCRCESKDFLNILIRYFPEILQALSAAVSKEANPSALDNICGALARMLISNVSGVPMDHVFPVFVNYLPLRQDFDENKAVFRCLLHLYQMGHPLLQKFLSPLVRASLVVINCQQGDKETLELVSNFISMVRRDFAEEFNKIVSDLPAELTPVVQQLFSS</sequence>
<proteinExistence type="predicted"/>
<evidence type="ECO:0000256" key="2">
    <source>
        <dbReference type="ARBA" id="ARBA00004496"/>
    </source>
</evidence>
<organism evidence="11">
    <name type="scientific">Timema monikensis</name>
    <dbReference type="NCBI Taxonomy" id="170555"/>
    <lineage>
        <taxon>Eukaryota</taxon>
        <taxon>Metazoa</taxon>
        <taxon>Ecdysozoa</taxon>
        <taxon>Arthropoda</taxon>
        <taxon>Hexapoda</taxon>
        <taxon>Insecta</taxon>
        <taxon>Pterygota</taxon>
        <taxon>Neoptera</taxon>
        <taxon>Polyneoptera</taxon>
        <taxon>Phasmatodea</taxon>
        <taxon>Timematodea</taxon>
        <taxon>Timematoidea</taxon>
        <taxon>Timematidae</taxon>
        <taxon>Timema</taxon>
    </lineage>
</organism>
<evidence type="ECO:0000256" key="7">
    <source>
        <dbReference type="ARBA" id="ARBA00023242"/>
    </source>
</evidence>
<keyword evidence="4" id="KW-0963">Cytoplasm</keyword>
<keyword evidence="6" id="KW-0653">Protein transport</keyword>
<feature type="region of interest" description="Disordered" evidence="9">
    <location>
        <begin position="624"/>
        <end position="648"/>
    </location>
</feature>
<dbReference type="AlphaFoldDB" id="A0A7R9EHI5"/>
<keyword evidence="5" id="KW-0677">Repeat</keyword>
<evidence type="ECO:0000256" key="3">
    <source>
        <dbReference type="ARBA" id="ARBA00022448"/>
    </source>
</evidence>
<dbReference type="PROSITE" id="PS50166">
    <property type="entry name" value="IMPORTIN_B_NT"/>
    <property type="match status" value="1"/>
</dbReference>
<dbReference type="Pfam" id="PF03810">
    <property type="entry name" value="IBN_N"/>
    <property type="match status" value="1"/>
</dbReference>
<dbReference type="GO" id="GO:0031267">
    <property type="term" value="F:small GTPase binding"/>
    <property type="evidence" value="ECO:0007669"/>
    <property type="project" value="InterPro"/>
</dbReference>
<dbReference type="Gene3D" id="1.25.10.10">
    <property type="entry name" value="Leucine-rich Repeat Variant"/>
    <property type="match status" value="3"/>
</dbReference>
<dbReference type="GO" id="GO:0005737">
    <property type="term" value="C:cytoplasm"/>
    <property type="evidence" value="ECO:0007669"/>
    <property type="project" value="UniProtKB-SubCell"/>
</dbReference>
<accession>A0A7R9EHI5</accession>
<feature type="domain" description="Importin N-terminal" evidence="10">
    <location>
        <begin position="7"/>
        <end position="75"/>
    </location>
</feature>
<dbReference type="SMART" id="SM00913">
    <property type="entry name" value="IBN_N"/>
    <property type="match status" value="1"/>
</dbReference>
<keyword evidence="3" id="KW-0813">Transport</keyword>
<evidence type="ECO:0000259" key="10">
    <source>
        <dbReference type="PROSITE" id="PS50166"/>
    </source>
</evidence>
<dbReference type="PROSITE" id="PS50077">
    <property type="entry name" value="HEAT_REPEAT"/>
    <property type="match status" value="1"/>
</dbReference>
<dbReference type="PANTHER" id="PTHR10527">
    <property type="entry name" value="IMPORTIN BETA"/>
    <property type="match status" value="1"/>
</dbReference>
<comment type="subcellular location">
    <subcellularLocation>
        <location evidence="2">Cytoplasm</location>
    </subcellularLocation>
    <subcellularLocation>
        <location evidence="1">Nucleus</location>
    </subcellularLocation>
</comment>
<dbReference type="GO" id="GO:0005634">
    <property type="term" value="C:nucleus"/>
    <property type="evidence" value="ECO:0007669"/>
    <property type="project" value="UniProtKB-SubCell"/>
</dbReference>
<evidence type="ECO:0000256" key="6">
    <source>
        <dbReference type="ARBA" id="ARBA00022927"/>
    </source>
</evidence>
<evidence type="ECO:0000256" key="4">
    <source>
        <dbReference type="ARBA" id="ARBA00022490"/>
    </source>
</evidence>
<dbReference type="SUPFAM" id="SSF48371">
    <property type="entry name" value="ARM repeat"/>
    <property type="match status" value="2"/>
</dbReference>
<reference evidence="11" key="1">
    <citation type="submission" date="2020-11" db="EMBL/GenBank/DDBJ databases">
        <authorList>
            <person name="Tran Van P."/>
        </authorList>
    </citation>
    <scope>NUCLEOTIDE SEQUENCE</scope>
</reference>
<dbReference type="InterPro" id="IPR057672">
    <property type="entry name" value="TPR_IPO4/5"/>
</dbReference>
<evidence type="ECO:0000256" key="1">
    <source>
        <dbReference type="ARBA" id="ARBA00004123"/>
    </source>
</evidence>
<evidence type="ECO:0000313" key="11">
    <source>
        <dbReference type="EMBL" id="CAD7433304.1"/>
    </source>
</evidence>
<dbReference type="InterPro" id="IPR040122">
    <property type="entry name" value="Importin_beta"/>
</dbReference>
<dbReference type="InterPro" id="IPR001494">
    <property type="entry name" value="Importin-beta_N"/>
</dbReference>
<evidence type="ECO:0000256" key="8">
    <source>
        <dbReference type="PROSITE-ProRule" id="PRU00103"/>
    </source>
</evidence>
<dbReference type="EMBL" id="OB796315">
    <property type="protein sequence ID" value="CAD7433304.1"/>
    <property type="molecule type" value="Genomic_DNA"/>
</dbReference>
<dbReference type="InterPro" id="IPR016024">
    <property type="entry name" value="ARM-type_fold"/>
</dbReference>
<feature type="repeat" description="HEAT" evidence="8">
    <location>
        <begin position="968"/>
        <end position="994"/>
    </location>
</feature>
<feature type="compositionally biased region" description="Acidic residues" evidence="9">
    <location>
        <begin position="628"/>
        <end position="648"/>
    </location>
</feature>
<dbReference type="GO" id="GO:0006606">
    <property type="term" value="P:protein import into nucleus"/>
    <property type="evidence" value="ECO:0007669"/>
    <property type="project" value="InterPro"/>
</dbReference>
<evidence type="ECO:0000256" key="9">
    <source>
        <dbReference type="SAM" id="MobiDB-lite"/>
    </source>
</evidence>
<dbReference type="InterPro" id="IPR011989">
    <property type="entry name" value="ARM-like"/>
</dbReference>
<dbReference type="InterPro" id="IPR021133">
    <property type="entry name" value="HEAT_type_2"/>
</dbReference>